<name>A0A653C7K8_CALMS</name>
<accession>A0A653C7K8</accession>
<dbReference type="OrthoDB" id="6701135at2759"/>
<sequence length="101" mass="11763">MKMDEQLDMNNVSDIGSIRRFYVDKLRQLYQDVEKSRSSGDLTRDNIKRFLKKINSLNDFVLKLTEDVYKTSGGWNPTLFIDDQLKAADVIVTLEIELSKM</sequence>
<evidence type="ECO:0000313" key="1">
    <source>
        <dbReference type="EMBL" id="VEN43912.1"/>
    </source>
</evidence>
<keyword evidence="2" id="KW-1185">Reference proteome</keyword>
<proteinExistence type="predicted"/>
<reference evidence="1 2" key="1">
    <citation type="submission" date="2019-01" db="EMBL/GenBank/DDBJ databases">
        <authorList>
            <person name="Sayadi A."/>
        </authorList>
    </citation>
    <scope>NUCLEOTIDE SEQUENCE [LARGE SCALE GENOMIC DNA]</scope>
</reference>
<dbReference type="AlphaFoldDB" id="A0A653C7K8"/>
<protein>
    <submittedName>
        <fullName evidence="1">Uncharacterized protein</fullName>
    </submittedName>
</protein>
<organism evidence="1 2">
    <name type="scientific">Callosobruchus maculatus</name>
    <name type="common">Southern cowpea weevil</name>
    <name type="synonym">Pulse bruchid</name>
    <dbReference type="NCBI Taxonomy" id="64391"/>
    <lineage>
        <taxon>Eukaryota</taxon>
        <taxon>Metazoa</taxon>
        <taxon>Ecdysozoa</taxon>
        <taxon>Arthropoda</taxon>
        <taxon>Hexapoda</taxon>
        <taxon>Insecta</taxon>
        <taxon>Pterygota</taxon>
        <taxon>Neoptera</taxon>
        <taxon>Endopterygota</taxon>
        <taxon>Coleoptera</taxon>
        <taxon>Polyphaga</taxon>
        <taxon>Cucujiformia</taxon>
        <taxon>Chrysomeloidea</taxon>
        <taxon>Chrysomelidae</taxon>
        <taxon>Bruchinae</taxon>
        <taxon>Bruchini</taxon>
        <taxon>Callosobruchus</taxon>
    </lineage>
</organism>
<dbReference type="Proteomes" id="UP000410492">
    <property type="component" value="Unassembled WGS sequence"/>
</dbReference>
<dbReference type="EMBL" id="CAACVG010007157">
    <property type="protein sequence ID" value="VEN43912.1"/>
    <property type="molecule type" value="Genomic_DNA"/>
</dbReference>
<gene>
    <name evidence="1" type="ORF">CALMAC_LOCUS6903</name>
</gene>
<evidence type="ECO:0000313" key="2">
    <source>
        <dbReference type="Proteomes" id="UP000410492"/>
    </source>
</evidence>